<organism evidence="1">
    <name type="scientific">Arabidopsis thaliana</name>
    <name type="common">Mouse-ear cress</name>
    <dbReference type="NCBI Taxonomy" id="3702"/>
    <lineage>
        <taxon>Eukaryota</taxon>
        <taxon>Viridiplantae</taxon>
        <taxon>Streptophyta</taxon>
        <taxon>Embryophyta</taxon>
        <taxon>Tracheophyta</taxon>
        <taxon>Spermatophyta</taxon>
        <taxon>Magnoliopsida</taxon>
        <taxon>eudicotyledons</taxon>
        <taxon>Gunneridae</taxon>
        <taxon>Pentapetalae</taxon>
        <taxon>rosids</taxon>
        <taxon>malvids</taxon>
        <taxon>Brassicales</taxon>
        <taxon>Brassicaceae</taxon>
        <taxon>Camelineae</taxon>
        <taxon>Arabidopsis</taxon>
    </lineage>
</organism>
<evidence type="ECO:0000313" key="1">
    <source>
        <dbReference type="EMBL" id="BAD93842.1"/>
    </source>
</evidence>
<dbReference type="AlphaFoldDB" id="Q56YT5"/>
<reference evidence="1" key="1">
    <citation type="submission" date="2005-03" db="EMBL/GenBank/DDBJ databases">
        <title>Large-scale analysis of RIKEN Arabidopsis full-length (RAFL) cDNAs.</title>
        <authorList>
            <person name="Totoki Y."/>
            <person name="Seki M."/>
            <person name="Ishida J."/>
            <person name="Nakajima M."/>
            <person name="Enju A."/>
            <person name="Kamiya A."/>
            <person name="Narusaka M."/>
            <person name="Shin-i T."/>
            <person name="Nakagawa M."/>
            <person name="Sakamoto N."/>
            <person name="Oishi K."/>
            <person name="Kohara Y."/>
            <person name="Kobayashi M."/>
            <person name="Toyoda A."/>
            <person name="Sakaki Y."/>
            <person name="Sakurai T."/>
            <person name="Iida K."/>
            <person name="Akiyama K."/>
            <person name="Satou M."/>
            <person name="Toyoda T."/>
            <person name="Konagaya A."/>
            <person name="Carninci P."/>
            <person name="Kawai J."/>
            <person name="Hayashizaki Y."/>
            <person name="Shinozaki K."/>
        </authorList>
    </citation>
    <scope>NUCLEOTIDE SEQUENCE</scope>
</reference>
<accession>Q56YT5</accession>
<name>Q56YT5_ARATH</name>
<proteinExistence type="evidence at transcript level"/>
<sequence>MFCNGRIDLTQKKKKEKNSLSGEHLDIICQ</sequence>
<protein>
    <submittedName>
        <fullName evidence="1">Uncharacterized protein</fullName>
    </submittedName>
</protein>
<dbReference type="EMBL" id="AK221236">
    <property type="protein sequence ID" value="BAD93842.1"/>
    <property type="molecule type" value="mRNA"/>
</dbReference>